<proteinExistence type="predicted"/>
<accession>A0ABR0EZG9</accession>
<evidence type="ECO:0000256" key="2">
    <source>
        <dbReference type="SAM" id="SignalP"/>
    </source>
</evidence>
<dbReference type="EMBL" id="JAXOVC010000001">
    <property type="protein sequence ID" value="KAK4506496.1"/>
    <property type="molecule type" value="Genomic_DNA"/>
</dbReference>
<keyword evidence="2" id="KW-0732">Signal</keyword>
<keyword evidence="4" id="KW-1185">Reference proteome</keyword>
<gene>
    <name evidence="3" type="ORF">PRZ48_000228</name>
</gene>
<reference evidence="3 4" key="1">
    <citation type="journal article" date="2023" name="G3 (Bethesda)">
        <title>A chromosome-level genome assembly of Zasmidium syzygii isolated from banana leaves.</title>
        <authorList>
            <person name="van Westerhoven A.C."/>
            <person name="Mehrabi R."/>
            <person name="Talebi R."/>
            <person name="Steentjes M.B.F."/>
            <person name="Corcolon B."/>
            <person name="Chong P.A."/>
            <person name="Kema G.H.J."/>
            <person name="Seidl M.F."/>
        </authorList>
    </citation>
    <scope>NUCLEOTIDE SEQUENCE [LARGE SCALE GENOMIC DNA]</scope>
    <source>
        <strain evidence="3 4">P124</strain>
    </source>
</reference>
<name>A0ABR0EZG9_ZASCE</name>
<feature type="chain" id="PRO_5046816183" evidence="2">
    <location>
        <begin position="19"/>
        <end position="195"/>
    </location>
</feature>
<organism evidence="3 4">
    <name type="scientific">Zasmidium cellare</name>
    <name type="common">Wine cellar mold</name>
    <name type="synonym">Racodium cellare</name>
    <dbReference type="NCBI Taxonomy" id="395010"/>
    <lineage>
        <taxon>Eukaryota</taxon>
        <taxon>Fungi</taxon>
        <taxon>Dikarya</taxon>
        <taxon>Ascomycota</taxon>
        <taxon>Pezizomycotina</taxon>
        <taxon>Dothideomycetes</taxon>
        <taxon>Dothideomycetidae</taxon>
        <taxon>Mycosphaerellales</taxon>
        <taxon>Mycosphaerellaceae</taxon>
        <taxon>Zasmidium</taxon>
    </lineage>
</organism>
<sequence length="195" mass="20220">MKTTTLAALMGLTLSVSAAPSLKKRLNHPSIPKSEAVIVQEPTAETTSADPLVSVWLEPPQANQTSPNVVEIFVTGPAVDPKNVSSAAIRDWAVAILELSDQVGSEAAPSSESDPQVTIWAEGPVNATNTADSTAVDVYITRAETDGSEVTTGDLREIAVGILKLAKKTEAGEAPRPGPYVPGWSGSSFGGVTDL</sequence>
<comment type="caution">
    <text evidence="3">The sequence shown here is derived from an EMBL/GenBank/DDBJ whole genome shotgun (WGS) entry which is preliminary data.</text>
</comment>
<evidence type="ECO:0000313" key="3">
    <source>
        <dbReference type="EMBL" id="KAK4506496.1"/>
    </source>
</evidence>
<dbReference type="Proteomes" id="UP001305779">
    <property type="component" value="Unassembled WGS sequence"/>
</dbReference>
<evidence type="ECO:0000313" key="4">
    <source>
        <dbReference type="Proteomes" id="UP001305779"/>
    </source>
</evidence>
<protein>
    <submittedName>
        <fullName evidence="3">Uncharacterized protein</fullName>
    </submittedName>
</protein>
<evidence type="ECO:0000256" key="1">
    <source>
        <dbReference type="SAM" id="MobiDB-lite"/>
    </source>
</evidence>
<feature type="signal peptide" evidence="2">
    <location>
        <begin position="1"/>
        <end position="18"/>
    </location>
</feature>
<feature type="region of interest" description="Disordered" evidence="1">
    <location>
        <begin position="171"/>
        <end position="195"/>
    </location>
</feature>